<dbReference type="EMBL" id="BSNI01000001">
    <property type="protein sequence ID" value="GLQ16360.1"/>
    <property type="molecule type" value="Genomic_DNA"/>
</dbReference>
<dbReference type="PANTHER" id="PTHR30632:SF17">
    <property type="entry name" value="MOLYBDATE-BINDING PROTEIN MODA"/>
    <property type="match status" value="1"/>
</dbReference>
<reference evidence="5" key="2">
    <citation type="submission" date="2023-01" db="EMBL/GenBank/DDBJ databases">
        <title>Draft genome sequence of Maritalea porphyrae strain NBRC 107169.</title>
        <authorList>
            <person name="Sun Q."/>
            <person name="Mori K."/>
        </authorList>
    </citation>
    <scope>NUCLEOTIDE SEQUENCE</scope>
    <source>
        <strain evidence="5">NBRC 107169</strain>
    </source>
</reference>
<dbReference type="PIRSF" id="PIRSF004846">
    <property type="entry name" value="ModA"/>
    <property type="match status" value="1"/>
</dbReference>
<dbReference type="Pfam" id="PF13531">
    <property type="entry name" value="SBP_bac_11"/>
    <property type="match status" value="1"/>
</dbReference>
<protein>
    <submittedName>
        <fullName evidence="5">Molybdate ABC transporter substrate-binding protein</fullName>
    </submittedName>
</protein>
<dbReference type="Proteomes" id="UP001161405">
    <property type="component" value="Unassembled WGS sequence"/>
</dbReference>
<feature type="chain" id="PRO_5046813961" evidence="4">
    <location>
        <begin position="23"/>
        <end position="240"/>
    </location>
</feature>
<name>A0ABQ5UNE8_9HYPH</name>
<feature type="signal peptide" evidence="4">
    <location>
        <begin position="1"/>
        <end position="22"/>
    </location>
</feature>
<evidence type="ECO:0000256" key="1">
    <source>
        <dbReference type="ARBA" id="ARBA00009175"/>
    </source>
</evidence>
<comment type="similarity">
    <text evidence="1">Belongs to the bacterial solute-binding protein ModA family.</text>
</comment>
<gene>
    <name evidence="5" type="primary">modA</name>
    <name evidence="5" type="ORF">GCM10007879_06090</name>
</gene>
<sequence>MLKRLGFLLAALLGMICHPAFADSKIFVASSLVDVVDPLVEASNIDGLTIVVGSSSSLARQIKAGAPAGLFISANEDWAQYVADDKELRPLFSNRLVLISHEQQSIADIAQLPELLKEGRLAVADPDHVPAGIYARQALESLSVWQSLHHRLAPADNVRAAAQLVGAGAAPFGIVYQSDAQLLQLNVAYEFGADTHMPIIYWMVAMGHDQPEVGAFVSFLGSEEARDIVASYGFVPLERQ</sequence>
<proteinExistence type="inferred from homology"/>
<dbReference type="NCBIfam" id="TIGR01256">
    <property type="entry name" value="modA"/>
    <property type="match status" value="1"/>
</dbReference>
<keyword evidence="2" id="KW-0479">Metal-binding</keyword>
<reference evidence="5" key="1">
    <citation type="journal article" date="2014" name="Int. J. Syst. Evol. Microbiol.">
        <title>Complete genome of a new Firmicutes species belonging to the dominant human colonic microbiota ('Ruminococcus bicirculans') reveals two chromosomes and a selective capacity to utilize plant glucans.</title>
        <authorList>
            <consortium name="NISC Comparative Sequencing Program"/>
            <person name="Wegmann U."/>
            <person name="Louis P."/>
            <person name="Goesmann A."/>
            <person name="Henrissat B."/>
            <person name="Duncan S.H."/>
            <person name="Flint H.J."/>
        </authorList>
    </citation>
    <scope>NUCLEOTIDE SEQUENCE</scope>
    <source>
        <strain evidence="5">NBRC 107169</strain>
    </source>
</reference>
<dbReference type="InterPro" id="IPR005950">
    <property type="entry name" value="ModA"/>
</dbReference>
<organism evidence="5 6">
    <name type="scientific">Maritalea porphyrae</name>
    <dbReference type="NCBI Taxonomy" id="880732"/>
    <lineage>
        <taxon>Bacteria</taxon>
        <taxon>Pseudomonadati</taxon>
        <taxon>Pseudomonadota</taxon>
        <taxon>Alphaproteobacteria</taxon>
        <taxon>Hyphomicrobiales</taxon>
        <taxon>Devosiaceae</taxon>
        <taxon>Maritalea</taxon>
    </lineage>
</organism>
<evidence type="ECO:0000256" key="3">
    <source>
        <dbReference type="ARBA" id="ARBA00022729"/>
    </source>
</evidence>
<keyword evidence="6" id="KW-1185">Reference proteome</keyword>
<comment type="caution">
    <text evidence="5">The sequence shown here is derived from an EMBL/GenBank/DDBJ whole genome shotgun (WGS) entry which is preliminary data.</text>
</comment>
<dbReference type="SUPFAM" id="SSF53850">
    <property type="entry name" value="Periplasmic binding protein-like II"/>
    <property type="match status" value="1"/>
</dbReference>
<dbReference type="RefSeq" id="WP_284361937.1">
    <property type="nucleotide sequence ID" value="NZ_BSNI01000001.1"/>
</dbReference>
<dbReference type="PANTHER" id="PTHR30632">
    <property type="entry name" value="MOLYBDATE-BINDING PERIPLASMIC PROTEIN"/>
    <property type="match status" value="1"/>
</dbReference>
<dbReference type="Gene3D" id="3.40.190.10">
    <property type="entry name" value="Periplasmic binding protein-like II"/>
    <property type="match status" value="2"/>
</dbReference>
<keyword evidence="3 4" id="KW-0732">Signal</keyword>
<evidence type="ECO:0000313" key="5">
    <source>
        <dbReference type="EMBL" id="GLQ16360.1"/>
    </source>
</evidence>
<evidence type="ECO:0000256" key="2">
    <source>
        <dbReference type="ARBA" id="ARBA00022723"/>
    </source>
</evidence>
<evidence type="ECO:0000313" key="6">
    <source>
        <dbReference type="Proteomes" id="UP001161405"/>
    </source>
</evidence>
<evidence type="ECO:0000256" key="4">
    <source>
        <dbReference type="SAM" id="SignalP"/>
    </source>
</evidence>
<dbReference type="InterPro" id="IPR050682">
    <property type="entry name" value="ModA/WtpA"/>
</dbReference>
<accession>A0ABQ5UNE8</accession>